<dbReference type="SUPFAM" id="SSF75304">
    <property type="entry name" value="Amidase signature (AS) enzymes"/>
    <property type="match status" value="1"/>
</dbReference>
<proteinExistence type="predicted"/>
<evidence type="ECO:0008006" key="3">
    <source>
        <dbReference type="Google" id="ProtNLM"/>
    </source>
</evidence>
<accession>A0A9W9YAY3</accession>
<dbReference type="AlphaFoldDB" id="A0A9W9YAY3"/>
<keyword evidence="2" id="KW-1185">Reference proteome</keyword>
<name>A0A9W9YAY3_9CNID</name>
<sequence>MEGGYRLLHGFNSDARGFVDTSLQKAIGRGLETRANDLAAPGKLTLMLGAFVRENYHGVFHGKAINLARKLCEEYDKVLETYDVLVMPTIVNKPPKVPRERQT</sequence>
<dbReference type="InterPro" id="IPR036928">
    <property type="entry name" value="AS_sf"/>
</dbReference>
<dbReference type="Proteomes" id="UP001163046">
    <property type="component" value="Unassembled WGS sequence"/>
</dbReference>
<evidence type="ECO:0000313" key="1">
    <source>
        <dbReference type="EMBL" id="KAJ7321205.1"/>
    </source>
</evidence>
<dbReference type="OrthoDB" id="421993at2759"/>
<comment type="caution">
    <text evidence="1">The sequence shown here is derived from an EMBL/GenBank/DDBJ whole genome shotgun (WGS) entry which is preliminary data.</text>
</comment>
<organism evidence="1 2">
    <name type="scientific">Desmophyllum pertusum</name>
    <dbReference type="NCBI Taxonomy" id="174260"/>
    <lineage>
        <taxon>Eukaryota</taxon>
        <taxon>Metazoa</taxon>
        <taxon>Cnidaria</taxon>
        <taxon>Anthozoa</taxon>
        <taxon>Hexacorallia</taxon>
        <taxon>Scleractinia</taxon>
        <taxon>Caryophylliina</taxon>
        <taxon>Caryophylliidae</taxon>
        <taxon>Desmophyllum</taxon>
    </lineage>
</organism>
<reference evidence="1" key="1">
    <citation type="submission" date="2023-01" db="EMBL/GenBank/DDBJ databases">
        <title>Genome assembly of the deep-sea coral Lophelia pertusa.</title>
        <authorList>
            <person name="Herrera S."/>
            <person name="Cordes E."/>
        </authorList>
    </citation>
    <scope>NUCLEOTIDE SEQUENCE</scope>
    <source>
        <strain evidence="1">USNM1676648</strain>
        <tissue evidence="1">Polyp</tissue>
    </source>
</reference>
<evidence type="ECO:0000313" key="2">
    <source>
        <dbReference type="Proteomes" id="UP001163046"/>
    </source>
</evidence>
<gene>
    <name evidence="1" type="ORF">OS493_035182</name>
</gene>
<dbReference type="EMBL" id="MU827829">
    <property type="protein sequence ID" value="KAJ7321205.1"/>
    <property type="molecule type" value="Genomic_DNA"/>
</dbReference>
<protein>
    <recommendedName>
        <fullName evidence="3">Amidase domain-containing protein</fullName>
    </recommendedName>
</protein>
<dbReference type="Gene3D" id="3.90.1300.10">
    <property type="entry name" value="Amidase signature (AS) domain"/>
    <property type="match status" value="1"/>
</dbReference>